<accession>A0A1V0SFJ1</accession>
<organism evidence="1">
    <name type="scientific">Hokovirus HKV1</name>
    <dbReference type="NCBI Taxonomy" id="1977638"/>
    <lineage>
        <taxon>Viruses</taxon>
        <taxon>Varidnaviria</taxon>
        <taxon>Bamfordvirae</taxon>
        <taxon>Nucleocytoviricota</taxon>
        <taxon>Megaviricetes</taxon>
        <taxon>Imitervirales</taxon>
        <taxon>Mimiviridae</taxon>
        <taxon>Klosneuvirinae</taxon>
        <taxon>Hokovirus</taxon>
    </lineage>
</organism>
<reference evidence="1" key="1">
    <citation type="journal article" date="2017" name="Science">
        <title>Giant viruses with an expanded complement of translation system components.</title>
        <authorList>
            <person name="Schulz F."/>
            <person name="Yutin N."/>
            <person name="Ivanova N.N."/>
            <person name="Ortega D.R."/>
            <person name="Lee T.K."/>
            <person name="Vierheilig J."/>
            <person name="Daims H."/>
            <person name="Horn M."/>
            <person name="Wagner M."/>
            <person name="Jensen G.J."/>
            <person name="Kyrpides N.C."/>
            <person name="Koonin E.V."/>
            <person name="Woyke T."/>
        </authorList>
    </citation>
    <scope>NUCLEOTIDE SEQUENCE</scope>
    <source>
        <strain evidence="1">HKV1</strain>
    </source>
</reference>
<proteinExistence type="predicted"/>
<evidence type="ECO:0000313" key="1">
    <source>
        <dbReference type="EMBL" id="ARF10485.1"/>
    </source>
</evidence>
<sequence length="195" mass="22780">MDFKILELKFKNEIIELINSNSYKISDMFYLLKAKGIEQLLEIEQNTNNDSLEPFPKNFDFIKINLRHISCGMFVICDIMKYILNPLIPDVSKPKLDFPFNIFYVNKNIGHIYTIIEDHIIDYYGASIKCDNDTYEHVKLEKICDFFVSKLPCFAHIGNCALIELQKNYNVMPIEQFDGLYYLKPKGLLTKAAIK</sequence>
<name>A0A1V0SFJ1_9VIRU</name>
<protein>
    <submittedName>
        <fullName evidence="1">Uncharacterized protein</fullName>
    </submittedName>
</protein>
<dbReference type="EMBL" id="KY684104">
    <property type="protein sequence ID" value="ARF10485.1"/>
    <property type="molecule type" value="Genomic_DNA"/>
</dbReference>
<gene>
    <name evidence="1" type="ORF">Hokovirus_2_12</name>
</gene>